<dbReference type="Gene3D" id="6.20.330.10">
    <property type="match status" value="1"/>
</dbReference>
<evidence type="ECO:0000313" key="10">
    <source>
        <dbReference type="Proteomes" id="UP000651208"/>
    </source>
</evidence>
<keyword evidence="6 7" id="KW-0472">Membrane</keyword>
<evidence type="ECO:0000256" key="4">
    <source>
        <dbReference type="ARBA" id="ARBA00022801"/>
    </source>
</evidence>
<evidence type="ECO:0000256" key="5">
    <source>
        <dbReference type="ARBA" id="ARBA00022825"/>
    </source>
</evidence>
<dbReference type="PANTHER" id="PTHR33209:SF1">
    <property type="entry name" value="PEPTIDASE S49 DOMAIN-CONTAINING PROTEIN"/>
    <property type="match status" value="1"/>
</dbReference>
<dbReference type="Gene3D" id="3.90.226.10">
    <property type="entry name" value="2-enoyl-CoA Hydratase, Chain A, domain 1"/>
    <property type="match status" value="3"/>
</dbReference>
<dbReference type="SUPFAM" id="SSF52096">
    <property type="entry name" value="ClpP/crotonase"/>
    <property type="match status" value="2"/>
</dbReference>
<keyword evidence="7" id="KW-0812">Transmembrane</keyword>
<evidence type="ECO:0000313" key="9">
    <source>
        <dbReference type="EMBL" id="MBC9131077.1"/>
    </source>
</evidence>
<protein>
    <submittedName>
        <fullName evidence="9">Signal peptide peptidase SppA</fullName>
    </submittedName>
</protein>
<dbReference type="InterPro" id="IPR004634">
    <property type="entry name" value="Pept_S49_pIV"/>
</dbReference>
<dbReference type="CDD" id="cd07018">
    <property type="entry name" value="S49_SppA_67K_type"/>
    <property type="match status" value="1"/>
</dbReference>
<feature type="transmembrane region" description="Helical" evidence="7">
    <location>
        <begin position="20"/>
        <end position="40"/>
    </location>
</feature>
<feature type="domain" description="Peptidase S49" evidence="8">
    <location>
        <begin position="389"/>
        <end position="539"/>
    </location>
</feature>
<evidence type="ECO:0000256" key="1">
    <source>
        <dbReference type="ARBA" id="ARBA00004370"/>
    </source>
</evidence>
<dbReference type="PIRSF" id="PIRSF001217">
    <property type="entry name" value="Protease_4_SppA"/>
    <property type="match status" value="1"/>
</dbReference>
<reference evidence="9 10" key="1">
    <citation type="submission" date="2020-06" db="EMBL/GenBank/DDBJ databases">
        <title>Frischella cerana isolated from Apis cerana gut homogenate.</title>
        <authorList>
            <person name="Wolter L.A."/>
            <person name="Suenami S."/>
            <person name="Miyazaki R."/>
        </authorList>
    </citation>
    <scope>NUCLEOTIDE SEQUENCE [LARGE SCALE GENOMIC DNA]</scope>
    <source>
        <strain evidence="9 10">Ac13</strain>
    </source>
</reference>
<dbReference type="Pfam" id="PF01343">
    <property type="entry name" value="Peptidase_S49"/>
    <property type="match status" value="2"/>
</dbReference>
<dbReference type="InterPro" id="IPR004635">
    <property type="entry name" value="Pept_S49_SppA"/>
</dbReference>
<name>A0ABR7QXX6_9GAMM</name>
<evidence type="ECO:0000256" key="2">
    <source>
        <dbReference type="ARBA" id="ARBA00008683"/>
    </source>
</evidence>
<dbReference type="InterPro" id="IPR029045">
    <property type="entry name" value="ClpP/crotonase-like_dom_sf"/>
</dbReference>
<organism evidence="9 10">
    <name type="scientific">Frischella japonica</name>
    <dbReference type="NCBI Taxonomy" id="2741544"/>
    <lineage>
        <taxon>Bacteria</taxon>
        <taxon>Pseudomonadati</taxon>
        <taxon>Pseudomonadota</taxon>
        <taxon>Gammaproteobacteria</taxon>
        <taxon>Orbales</taxon>
        <taxon>Orbaceae</taxon>
        <taxon>Frischella</taxon>
    </lineage>
</organism>
<evidence type="ECO:0000256" key="7">
    <source>
        <dbReference type="SAM" id="Phobius"/>
    </source>
</evidence>
<feature type="domain" description="Peptidase S49" evidence="8">
    <location>
        <begin position="134"/>
        <end position="289"/>
    </location>
</feature>
<evidence type="ECO:0000256" key="3">
    <source>
        <dbReference type="ARBA" id="ARBA00022670"/>
    </source>
</evidence>
<dbReference type="PANTHER" id="PTHR33209">
    <property type="entry name" value="PROTEASE 4"/>
    <property type="match status" value="1"/>
</dbReference>
<keyword evidence="5" id="KW-0720">Serine protease</keyword>
<dbReference type="NCBIfam" id="TIGR00706">
    <property type="entry name" value="SppA_dom"/>
    <property type="match status" value="1"/>
</dbReference>
<dbReference type="RefSeq" id="WP_187755522.1">
    <property type="nucleotide sequence ID" value="NZ_JABURY010000016.1"/>
</dbReference>
<comment type="subcellular location">
    <subcellularLocation>
        <location evidence="1">Membrane</location>
    </subcellularLocation>
</comment>
<dbReference type="InterPro" id="IPR047272">
    <property type="entry name" value="S49_SppA_C"/>
</dbReference>
<dbReference type="CDD" id="cd07023">
    <property type="entry name" value="S49_Sppa_N_C"/>
    <property type="match status" value="1"/>
</dbReference>
<gene>
    <name evidence="9" type="primary">sppA</name>
    <name evidence="9" type="ORF">FcAc13_07110</name>
</gene>
<proteinExistence type="inferred from homology"/>
<evidence type="ECO:0000259" key="8">
    <source>
        <dbReference type="Pfam" id="PF01343"/>
    </source>
</evidence>
<evidence type="ECO:0000256" key="6">
    <source>
        <dbReference type="ARBA" id="ARBA00023136"/>
    </source>
</evidence>
<accession>A0ABR7QXX6</accession>
<keyword evidence="3" id="KW-0645">Protease</keyword>
<comment type="similarity">
    <text evidence="2">Belongs to the peptidase S49 family.</text>
</comment>
<comment type="caution">
    <text evidence="9">The sequence shown here is derived from an EMBL/GenBank/DDBJ whole genome shotgun (WGS) entry which is preliminary data.</text>
</comment>
<keyword evidence="7" id="KW-1133">Transmembrane helix</keyword>
<keyword evidence="10" id="KW-1185">Reference proteome</keyword>
<keyword evidence="4" id="KW-0378">Hydrolase</keyword>
<dbReference type="InterPro" id="IPR002142">
    <property type="entry name" value="Peptidase_S49"/>
</dbReference>
<dbReference type="EMBL" id="JABURY010000016">
    <property type="protein sequence ID" value="MBC9131077.1"/>
    <property type="molecule type" value="Genomic_DNA"/>
</dbReference>
<dbReference type="InterPro" id="IPR047217">
    <property type="entry name" value="S49_SppA_67K_type_N"/>
</dbReference>
<dbReference type="NCBIfam" id="TIGR00705">
    <property type="entry name" value="SppA_67K"/>
    <property type="match status" value="1"/>
</dbReference>
<sequence length="610" mass="68276">MFVWHTICTGLKYIGKTLNLIRIIFLNIVFFFCLFLLIGLSSSENIPQSGVLILDIEGVLVDTTNVDQDFYELSKKLSGNKFDPSRENSLFELTKKIDQATSDNAIKGIILKLDKFNGGSLPSLEYLAKHLKQFKAAGKPIYAYGSKFNQKQYYLASLADKIYLSNIGSVEIFGFAANNFYFKSLLDNLKVNTYVYRVGTYKSAVEPYIRDDMSEEAKLNTRRWLMPMWKNYLSDISQQRDIPNDMLAPDSDTFLERLKMVSGNLAEYALENKIIDSIKTNSEFEQEMKAFFNTNDSVSIYDYQLQTNEQQIIDGQSTMNHKPEIAIVFVNGTIVKGDSTNDTAGSETIAQQIKKLTNNSNIRAVVLRINSPGGSVDGSEEIRSELAALREKDIPVVVSMGGLAASGGYWIATESDYIYASSNTITGSIGIFGILPNFENSLSSIGVHTDGVATSPLASLSVTKAPSEQFNQLMQMTINNGYDMFISLVSQSRNMNYEAVDKIAQGQVWLGEQAKENGLVDEIGDIDNAVLKAATLAGITDYTIYWQKQDINYFNAMLNNYSAILPKSLTQILYNELPMVKEVKQRMTLLENLNDPQNRYIYCLNCAEVN</sequence>
<dbReference type="Proteomes" id="UP000651208">
    <property type="component" value="Unassembled WGS sequence"/>
</dbReference>